<feature type="non-terminal residue" evidence="1">
    <location>
        <position position="1"/>
    </location>
</feature>
<proteinExistence type="predicted"/>
<reference evidence="1" key="2">
    <citation type="submission" date="2016-06" db="EMBL/GenBank/DDBJ databases">
        <title>The genome of a short-lived fish provides insights into sex chromosome evolution and the genetic control of aging.</title>
        <authorList>
            <person name="Reichwald K."/>
            <person name="Felder M."/>
            <person name="Petzold A."/>
            <person name="Koch P."/>
            <person name="Groth M."/>
            <person name="Platzer M."/>
        </authorList>
    </citation>
    <scope>NUCLEOTIDE SEQUENCE</scope>
    <source>
        <tissue evidence="1">Brain</tissue>
    </source>
</reference>
<keyword evidence="1" id="KW-0675">Receptor</keyword>
<organism evidence="1">
    <name type="scientific">Iconisemion striatum</name>
    <dbReference type="NCBI Taxonomy" id="60296"/>
    <lineage>
        <taxon>Eukaryota</taxon>
        <taxon>Metazoa</taxon>
        <taxon>Chordata</taxon>
        <taxon>Craniata</taxon>
        <taxon>Vertebrata</taxon>
        <taxon>Euteleostomi</taxon>
        <taxon>Actinopterygii</taxon>
        <taxon>Neopterygii</taxon>
        <taxon>Teleostei</taxon>
        <taxon>Neoteleostei</taxon>
        <taxon>Acanthomorphata</taxon>
        <taxon>Ovalentaria</taxon>
        <taxon>Atherinomorphae</taxon>
        <taxon>Cyprinodontiformes</taxon>
        <taxon>Nothobranchiidae</taxon>
        <taxon>Iconisemion</taxon>
    </lineage>
</organism>
<protein>
    <submittedName>
        <fullName evidence="1">G protein-coupled receptor 124</fullName>
    </submittedName>
</protein>
<dbReference type="AlphaFoldDB" id="A0A1A7YFV6"/>
<accession>A0A1A7YFV6</accession>
<dbReference type="EMBL" id="HADX01006583">
    <property type="protein sequence ID" value="SBP28815.1"/>
    <property type="molecule type" value="Transcribed_RNA"/>
</dbReference>
<reference evidence="1" key="1">
    <citation type="submission" date="2016-05" db="EMBL/GenBank/DDBJ databases">
        <authorList>
            <person name="Lavstsen T."/>
            <person name="Jespersen J.S."/>
        </authorList>
    </citation>
    <scope>NUCLEOTIDE SEQUENCE</scope>
    <source>
        <tissue evidence="1">Brain</tissue>
    </source>
</reference>
<sequence length="76" mass="8536">HTTSQFNHHIKKKLAHAVEYLFPHRHDNDYLCRRHKPNELPSGLSGGGHCSALLLPVGAAVDRSQCQSHLQRSCVE</sequence>
<feature type="non-terminal residue" evidence="1">
    <location>
        <position position="76"/>
    </location>
</feature>
<gene>
    <name evidence="1" type="primary">GPR124</name>
</gene>
<name>A0A1A7YFV6_9TELE</name>
<evidence type="ECO:0000313" key="1">
    <source>
        <dbReference type="EMBL" id="SBP28815.1"/>
    </source>
</evidence>